<dbReference type="GO" id="GO:0008270">
    <property type="term" value="F:zinc ion binding"/>
    <property type="evidence" value="ECO:0007669"/>
    <property type="project" value="InterPro"/>
</dbReference>
<dbReference type="GO" id="GO:0005737">
    <property type="term" value="C:cytoplasm"/>
    <property type="evidence" value="ECO:0007669"/>
    <property type="project" value="TreeGrafter"/>
</dbReference>
<dbReference type="SUPFAM" id="SSF63737">
    <property type="entry name" value="Leukotriene A4 hydrolase N-terminal domain"/>
    <property type="match status" value="1"/>
</dbReference>
<dbReference type="Gene3D" id="2.60.40.1730">
    <property type="entry name" value="tricorn interacting facor f3 domain"/>
    <property type="match status" value="1"/>
</dbReference>
<dbReference type="InterPro" id="IPR014782">
    <property type="entry name" value="Peptidase_M1_dom"/>
</dbReference>
<dbReference type="InterPro" id="IPR050344">
    <property type="entry name" value="Peptidase_M1_aminopeptidases"/>
</dbReference>
<dbReference type="GO" id="GO:0043171">
    <property type="term" value="P:peptide catabolic process"/>
    <property type="evidence" value="ECO:0007669"/>
    <property type="project" value="TreeGrafter"/>
</dbReference>
<dbReference type="GO" id="GO:0070006">
    <property type="term" value="F:metalloaminopeptidase activity"/>
    <property type="evidence" value="ECO:0007669"/>
    <property type="project" value="TreeGrafter"/>
</dbReference>
<dbReference type="Gene3D" id="1.10.390.10">
    <property type="entry name" value="Neutral Protease Domain 2"/>
    <property type="match status" value="1"/>
</dbReference>
<proteinExistence type="predicted"/>
<accession>A0A382C5X2</accession>
<dbReference type="Pfam" id="PF01433">
    <property type="entry name" value="Peptidase_M1"/>
    <property type="match status" value="1"/>
</dbReference>
<dbReference type="InterPro" id="IPR042097">
    <property type="entry name" value="Aminopeptidase_N-like_N_sf"/>
</dbReference>
<dbReference type="PANTHER" id="PTHR11533">
    <property type="entry name" value="PROTEASE M1 ZINC METALLOPROTEASE"/>
    <property type="match status" value="1"/>
</dbReference>
<reference evidence="2" key="1">
    <citation type="submission" date="2018-05" db="EMBL/GenBank/DDBJ databases">
        <authorList>
            <person name="Lanie J.A."/>
            <person name="Ng W.-L."/>
            <person name="Kazmierczak K.M."/>
            <person name="Andrzejewski T.M."/>
            <person name="Davidsen T.M."/>
            <person name="Wayne K.J."/>
            <person name="Tettelin H."/>
            <person name="Glass J.I."/>
            <person name="Rusch D."/>
            <person name="Podicherti R."/>
            <person name="Tsui H.-C.T."/>
            <person name="Winkler M.E."/>
        </authorList>
    </citation>
    <scope>NUCLEOTIDE SEQUENCE</scope>
</reference>
<feature type="non-terminal residue" evidence="2">
    <location>
        <position position="1"/>
    </location>
</feature>
<name>A0A382C5X2_9ZZZZ</name>
<dbReference type="GO" id="GO:0042277">
    <property type="term" value="F:peptide binding"/>
    <property type="evidence" value="ECO:0007669"/>
    <property type="project" value="TreeGrafter"/>
</dbReference>
<feature type="non-terminal residue" evidence="2">
    <location>
        <position position="501"/>
    </location>
</feature>
<dbReference type="CDD" id="cd09603">
    <property type="entry name" value="M1_APN_like"/>
    <property type="match status" value="1"/>
</dbReference>
<dbReference type="PANTHER" id="PTHR11533:SF174">
    <property type="entry name" value="PUROMYCIN-SENSITIVE AMINOPEPTIDASE-RELATED"/>
    <property type="match status" value="1"/>
</dbReference>
<evidence type="ECO:0000313" key="2">
    <source>
        <dbReference type="EMBL" id="SVB21498.1"/>
    </source>
</evidence>
<dbReference type="GO" id="GO:0016020">
    <property type="term" value="C:membrane"/>
    <property type="evidence" value="ECO:0007669"/>
    <property type="project" value="TreeGrafter"/>
</dbReference>
<dbReference type="SUPFAM" id="SSF55486">
    <property type="entry name" value="Metalloproteases ('zincins'), catalytic domain"/>
    <property type="match status" value="1"/>
</dbReference>
<feature type="domain" description="Peptidase M1 membrane alanine aminopeptidase" evidence="1">
    <location>
        <begin position="286"/>
        <end position="434"/>
    </location>
</feature>
<dbReference type="GO" id="GO:0005615">
    <property type="term" value="C:extracellular space"/>
    <property type="evidence" value="ECO:0007669"/>
    <property type="project" value="TreeGrafter"/>
</dbReference>
<dbReference type="InterPro" id="IPR027268">
    <property type="entry name" value="Peptidase_M4/M1_CTD_sf"/>
</dbReference>
<dbReference type="EMBL" id="UINC01032968">
    <property type="protein sequence ID" value="SVB21498.1"/>
    <property type="molecule type" value="Genomic_DNA"/>
</dbReference>
<dbReference type="AlphaFoldDB" id="A0A382C5X2"/>
<organism evidence="2">
    <name type="scientific">marine metagenome</name>
    <dbReference type="NCBI Taxonomy" id="408172"/>
    <lineage>
        <taxon>unclassified sequences</taxon>
        <taxon>metagenomes</taxon>
        <taxon>ecological metagenomes</taxon>
    </lineage>
</organism>
<sequence length="501" mass="57694">VIRLALLFLLFFIANCDEKSIIVGSSKTSIYDSGGLLMPVQAAFDVNFYELNLKVDPERKWIGGSLGMICTATKPLDVIVLQLDTLMKISRISGLEESELKWKHIDGLVIIYPDKPVKVNNRFFAKIEYSGHPLEVKEPKRFSWSDGFYWAKTEAGLPWVGNISVLNGADIWWPCKDHPSDEPDSMAINIRVDNKLKVAANGKLRGITHHNDNTNTYRWFVSTPINNYSVTMNIAPYIQIDTTFYSVSGESFPFSFWAIPEHYKAARNQFPHFVENMKFLEQLLGPYPFRIDKYGSAETYYLGMENQSIIAYGSTFELNEWGFDNLHFHELTHEWFANLVTARDWRHWWVHEGITSYIVSLYAEYLSGGKEETYLAYMAKTMSRVKNEKPIVLANEEVTTREGYISDVYSKGASVMHTLRHLIGKEKMYELLRTIAYPTEKKRNAMDGSQTRFITTDDVMSIASDIHGKSLGWFFDAYLLYSDIPSVVIKELENKIILRWE</sequence>
<evidence type="ECO:0000259" key="1">
    <source>
        <dbReference type="Pfam" id="PF01433"/>
    </source>
</evidence>
<protein>
    <recommendedName>
        <fullName evidence="1">Peptidase M1 membrane alanine aminopeptidase domain-containing protein</fullName>
    </recommendedName>
</protein>
<gene>
    <name evidence="2" type="ORF">METZ01_LOCUS174352</name>
</gene>